<name>W9RCU5_9ROSA</name>
<feature type="transmembrane region" description="Helical" evidence="1">
    <location>
        <begin position="12"/>
        <end position="35"/>
    </location>
</feature>
<feature type="transmembrane region" description="Helical" evidence="1">
    <location>
        <begin position="189"/>
        <end position="216"/>
    </location>
</feature>
<dbReference type="GO" id="GO:0016020">
    <property type="term" value="C:membrane"/>
    <property type="evidence" value="ECO:0007669"/>
    <property type="project" value="TreeGrafter"/>
</dbReference>
<evidence type="ECO:0008006" key="4">
    <source>
        <dbReference type="Google" id="ProtNLM"/>
    </source>
</evidence>
<feature type="transmembrane region" description="Helical" evidence="1">
    <location>
        <begin position="269"/>
        <end position="290"/>
    </location>
</feature>
<gene>
    <name evidence="2" type="ORF">L484_027745</name>
</gene>
<accession>W9RCU5</accession>
<dbReference type="eggNOG" id="ENOG502QTZM">
    <property type="taxonomic scope" value="Eukaryota"/>
</dbReference>
<evidence type="ECO:0000313" key="2">
    <source>
        <dbReference type="EMBL" id="EXB82568.1"/>
    </source>
</evidence>
<dbReference type="AlphaFoldDB" id="W9RCU5"/>
<keyword evidence="1" id="KW-0812">Transmembrane</keyword>
<protein>
    <recommendedName>
        <fullName evidence="4">Transmembrane protein</fullName>
    </recommendedName>
</protein>
<dbReference type="EMBL" id="KE344869">
    <property type="protein sequence ID" value="EXB82568.1"/>
    <property type="molecule type" value="Genomic_DNA"/>
</dbReference>
<evidence type="ECO:0000313" key="3">
    <source>
        <dbReference type="Proteomes" id="UP000030645"/>
    </source>
</evidence>
<reference evidence="3" key="1">
    <citation type="submission" date="2013-01" db="EMBL/GenBank/DDBJ databases">
        <title>Draft Genome Sequence of a Mulberry Tree, Morus notabilis C.K. Schneid.</title>
        <authorList>
            <person name="He N."/>
            <person name="Zhao S."/>
        </authorList>
    </citation>
    <scope>NUCLEOTIDE SEQUENCE</scope>
</reference>
<keyword evidence="1" id="KW-0472">Membrane</keyword>
<keyword evidence="1" id="KW-1133">Transmembrane helix</keyword>
<dbReference type="Proteomes" id="UP000030645">
    <property type="component" value="Unassembled WGS sequence"/>
</dbReference>
<feature type="transmembrane region" description="Helical" evidence="1">
    <location>
        <begin position="79"/>
        <end position="99"/>
    </location>
</feature>
<dbReference type="PANTHER" id="PTHR12242:SF10">
    <property type="entry name" value="TRANSMEMBRANE PROTEIN"/>
    <property type="match status" value="1"/>
</dbReference>
<proteinExistence type="predicted"/>
<feature type="transmembrane region" description="Helical" evidence="1">
    <location>
        <begin position="228"/>
        <end position="249"/>
    </location>
</feature>
<evidence type="ECO:0000256" key="1">
    <source>
        <dbReference type="SAM" id="Phobius"/>
    </source>
</evidence>
<feature type="transmembrane region" description="Helical" evidence="1">
    <location>
        <begin position="111"/>
        <end position="135"/>
    </location>
</feature>
<keyword evidence="3" id="KW-1185">Reference proteome</keyword>
<dbReference type="PANTHER" id="PTHR12242">
    <property type="entry name" value="OS02G0130600 PROTEIN-RELATED"/>
    <property type="match status" value="1"/>
</dbReference>
<organism evidence="2 3">
    <name type="scientific">Morus notabilis</name>
    <dbReference type="NCBI Taxonomy" id="981085"/>
    <lineage>
        <taxon>Eukaryota</taxon>
        <taxon>Viridiplantae</taxon>
        <taxon>Streptophyta</taxon>
        <taxon>Embryophyta</taxon>
        <taxon>Tracheophyta</taxon>
        <taxon>Spermatophyta</taxon>
        <taxon>Magnoliopsida</taxon>
        <taxon>eudicotyledons</taxon>
        <taxon>Gunneridae</taxon>
        <taxon>Pentapetalae</taxon>
        <taxon>rosids</taxon>
        <taxon>fabids</taxon>
        <taxon>Rosales</taxon>
        <taxon>Moraceae</taxon>
        <taxon>Moreae</taxon>
        <taxon>Morus</taxon>
    </lineage>
</organism>
<sequence>MAADTTAPSYWLNWRFFFCAIWIFTTMVVSAFLIWKYEVLPFKSSRPVRREEQSASSGHENDEAWKTCLEGIKHPAWLLAYRIIAFGALLSVLIANVVVDGGDIFFFYTQWTFALVTVYFALGSFFSIYGCHIYHSRFSSDAKIRLDAEQGTCGAHILEESSETSNLPKNWDAHEEHHTWKTSGVWIKIFQIVFQVSAGAVVLTDCVFWFIIYPFLTSKDYRLDFRFPLFRFAYFMLWTAIFVIIQWIIHACVSMRWPYSFLDLSSSYAPLWYIGVAAMHIPCYGSFALISRIKNVLLSRSVPESY</sequence>